<dbReference type="EMBL" id="KV875102">
    <property type="protein sequence ID" value="OIW25451.1"/>
    <property type="molecule type" value="Genomic_DNA"/>
</dbReference>
<dbReference type="InParanoid" id="A0A1J7IDT5"/>
<accession>A0A1J7IDT5</accession>
<evidence type="ECO:0000313" key="2">
    <source>
        <dbReference type="EMBL" id="OIW25451.1"/>
    </source>
</evidence>
<keyword evidence="3" id="KW-1185">Reference proteome</keyword>
<feature type="region of interest" description="Disordered" evidence="1">
    <location>
        <begin position="137"/>
        <end position="163"/>
    </location>
</feature>
<protein>
    <submittedName>
        <fullName evidence="2">Uncharacterized protein</fullName>
    </submittedName>
</protein>
<sequence>MVELILAQSQIVKGVIGLSIPPQSPTPTAACTEPQVRLRDETGKVIVSPLSPIVLFCRAWRGGLEPRQLNDRHVSRLPPFIVHCQWTLLLRSGAWTTVVWGFAPLPPAPCHWLSSSWNLRARGWSFARGSSCEKKNMHEYGATPQPPYVDARSRASVGQAQRS</sequence>
<reference evidence="2 3" key="1">
    <citation type="submission" date="2016-10" db="EMBL/GenBank/DDBJ databases">
        <title>Draft genome sequence of Coniochaeta ligniaria NRRL30616, a lignocellulolytic fungus for bioabatement of inhibitors in plant biomass hydrolysates.</title>
        <authorList>
            <consortium name="DOE Joint Genome Institute"/>
            <person name="Jimenez D.J."/>
            <person name="Hector R.E."/>
            <person name="Riley R."/>
            <person name="Sun H."/>
            <person name="Grigoriev I.V."/>
            <person name="Van Elsas J.D."/>
            <person name="Nichols N.N."/>
        </authorList>
    </citation>
    <scope>NUCLEOTIDE SEQUENCE [LARGE SCALE GENOMIC DNA]</scope>
    <source>
        <strain evidence="2 3">NRRL 30616</strain>
    </source>
</reference>
<gene>
    <name evidence="2" type="ORF">CONLIGDRAFT_93706</name>
</gene>
<evidence type="ECO:0000313" key="3">
    <source>
        <dbReference type="Proteomes" id="UP000182658"/>
    </source>
</evidence>
<dbReference type="Proteomes" id="UP000182658">
    <property type="component" value="Unassembled WGS sequence"/>
</dbReference>
<proteinExistence type="predicted"/>
<name>A0A1J7IDT5_9PEZI</name>
<organism evidence="2 3">
    <name type="scientific">Coniochaeta ligniaria NRRL 30616</name>
    <dbReference type="NCBI Taxonomy" id="1408157"/>
    <lineage>
        <taxon>Eukaryota</taxon>
        <taxon>Fungi</taxon>
        <taxon>Dikarya</taxon>
        <taxon>Ascomycota</taxon>
        <taxon>Pezizomycotina</taxon>
        <taxon>Sordariomycetes</taxon>
        <taxon>Sordariomycetidae</taxon>
        <taxon>Coniochaetales</taxon>
        <taxon>Coniochaetaceae</taxon>
        <taxon>Coniochaeta</taxon>
    </lineage>
</organism>
<dbReference type="AlphaFoldDB" id="A0A1J7IDT5"/>
<evidence type="ECO:0000256" key="1">
    <source>
        <dbReference type="SAM" id="MobiDB-lite"/>
    </source>
</evidence>